<evidence type="ECO:0000256" key="16">
    <source>
        <dbReference type="RuleBase" id="RU004336"/>
    </source>
</evidence>
<evidence type="ECO:0000256" key="4">
    <source>
        <dbReference type="ARBA" id="ARBA00012780"/>
    </source>
</evidence>
<keyword evidence="9" id="KW-0611">Plant defense</keyword>
<feature type="signal peptide" evidence="17">
    <location>
        <begin position="1"/>
        <end position="22"/>
    </location>
</feature>
<evidence type="ECO:0000256" key="3">
    <source>
        <dbReference type="ARBA" id="ARBA00008773"/>
    </source>
</evidence>
<dbReference type="SMART" id="SM00768">
    <property type="entry name" value="X8"/>
    <property type="match status" value="1"/>
</dbReference>
<dbReference type="GO" id="GO:0006952">
    <property type="term" value="P:defense response"/>
    <property type="evidence" value="ECO:0007669"/>
    <property type="project" value="UniProtKB-KW"/>
</dbReference>
<evidence type="ECO:0000256" key="13">
    <source>
        <dbReference type="ARBA" id="ARBA00023288"/>
    </source>
</evidence>
<keyword evidence="11" id="KW-1015">Disulfide bond</keyword>
<keyword evidence="5" id="KW-1003">Cell membrane</keyword>
<evidence type="ECO:0000256" key="14">
    <source>
        <dbReference type="ARBA" id="ARBA00023295"/>
    </source>
</evidence>
<keyword evidence="10" id="KW-0472">Membrane</keyword>
<dbReference type="InterPro" id="IPR000490">
    <property type="entry name" value="Glyco_hydro_17"/>
</dbReference>
<dbReference type="EMBL" id="KZ503429">
    <property type="protein sequence ID" value="PKU64307.1"/>
    <property type="molecule type" value="Genomic_DNA"/>
</dbReference>
<dbReference type="SUPFAM" id="SSF51445">
    <property type="entry name" value="(Trans)glycosidases"/>
    <property type="match status" value="1"/>
</dbReference>
<evidence type="ECO:0000256" key="6">
    <source>
        <dbReference type="ARBA" id="ARBA00022622"/>
    </source>
</evidence>
<dbReference type="Pfam" id="PF07983">
    <property type="entry name" value="X8"/>
    <property type="match status" value="1"/>
</dbReference>
<reference evidence="19 20" key="1">
    <citation type="journal article" date="2016" name="Sci. Rep.">
        <title>The Dendrobium catenatum Lindl. genome sequence provides insights into polysaccharide synthase, floral development and adaptive evolution.</title>
        <authorList>
            <person name="Zhang G.Q."/>
            <person name="Xu Q."/>
            <person name="Bian C."/>
            <person name="Tsai W.C."/>
            <person name="Yeh C.M."/>
            <person name="Liu K.W."/>
            <person name="Yoshida K."/>
            <person name="Zhang L.S."/>
            <person name="Chang S.B."/>
            <person name="Chen F."/>
            <person name="Shi Y."/>
            <person name="Su Y.Y."/>
            <person name="Zhang Y.Q."/>
            <person name="Chen L.J."/>
            <person name="Yin Y."/>
            <person name="Lin M."/>
            <person name="Huang H."/>
            <person name="Deng H."/>
            <person name="Wang Z.W."/>
            <person name="Zhu S.L."/>
            <person name="Zhao X."/>
            <person name="Deng C."/>
            <person name="Niu S.C."/>
            <person name="Huang J."/>
            <person name="Wang M."/>
            <person name="Liu G.H."/>
            <person name="Yang H.J."/>
            <person name="Xiao X.J."/>
            <person name="Hsiao Y.Y."/>
            <person name="Wu W.L."/>
            <person name="Chen Y.Y."/>
            <person name="Mitsuda N."/>
            <person name="Ohme-Takagi M."/>
            <person name="Luo Y.B."/>
            <person name="Van de Peer Y."/>
            <person name="Liu Z.J."/>
        </authorList>
    </citation>
    <scope>NUCLEOTIDE SEQUENCE [LARGE SCALE GENOMIC DNA]</scope>
    <source>
        <tissue evidence="19">The whole plant</tissue>
    </source>
</reference>
<dbReference type="AlphaFoldDB" id="A0A2I0VLL8"/>
<keyword evidence="14 16" id="KW-0326">Glycosidase</keyword>
<evidence type="ECO:0000313" key="19">
    <source>
        <dbReference type="EMBL" id="PKU64307.1"/>
    </source>
</evidence>
<proteinExistence type="inferred from homology"/>
<dbReference type="GO" id="GO:0098552">
    <property type="term" value="C:side of membrane"/>
    <property type="evidence" value="ECO:0007669"/>
    <property type="project" value="UniProtKB-KW"/>
</dbReference>
<dbReference type="FunFam" id="3.20.20.80:FF:000008">
    <property type="entry name" value="Glucan endo-1,3-beta-glucosidase 5"/>
    <property type="match status" value="1"/>
</dbReference>
<keyword evidence="8 16" id="KW-0378">Hydrolase</keyword>
<comment type="similarity">
    <text evidence="3 15">Belongs to the glycosyl hydrolase 17 family.</text>
</comment>
<comment type="catalytic activity">
    <reaction evidence="1">
        <text>Hydrolysis of (1-&gt;3)-beta-D-glucosidic linkages in (1-&gt;3)-beta-D-glucans.</text>
        <dbReference type="EC" id="3.2.1.39"/>
    </reaction>
</comment>
<protein>
    <recommendedName>
        <fullName evidence="4">glucan endo-1,3-beta-D-glucosidase</fullName>
        <ecNumber evidence="4">3.2.1.39</ecNumber>
    </recommendedName>
</protein>
<dbReference type="Gene3D" id="1.20.58.1040">
    <property type="match status" value="1"/>
</dbReference>
<feature type="domain" description="X8" evidence="18">
    <location>
        <begin position="365"/>
        <end position="449"/>
    </location>
</feature>
<evidence type="ECO:0000313" key="20">
    <source>
        <dbReference type="Proteomes" id="UP000233837"/>
    </source>
</evidence>
<dbReference type="Proteomes" id="UP000233837">
    <property type="component" value="Unassembled WGS sequence"/>
</dbReference>
<reference evidence="19 20" key="2">
    <citation type="journal article" date="2017" name="Nature">
        <title>The Apostasia genome and the evolution of orchids.</title>
        <authorList>
            <person name="Zhang G.Q."/>
            <person name="Liu K.W."/>
            <person name="Li Z."/>
            <person name="Lohaus R."/>
            <person name="Hsiao Y.Y."/>
            <person name="Niu S.C."/>
            <person name="Wang J.Y."/>
            <person name="Lin Y.C."/>
            <person name="Xu Q."/>
            <person name="Chen L.J."/>
            <person name="Yoshida K."/>
            <person name="Fujiwara S."/>
            <person name="Wang Z.W."/>
            <person name="Zhang Y.Q."/>
            <person name="Mitsuda N."/>
            <person name="Wang M."/>
            <person name="Liu G.H."/>
            <person name="Pecoraro L."/>
            <person name="Huang H.X."/>
            <person name="Xiao X.J."/>
            <person name="Lin M."/>
            <person name="Wu X.Y."/>
            <person name="Wu W.L."/>
            <person name="Chen Y.Y."/>
            <person name="Chang S.B."/>
            <person name="Sakamoto S."/>
            <person name="Ohme-Takagi M."/>
            <person name="Yagi M."/>
            <person name="Zeng S.J."/>
            <person name="Shen C.Y."/>
            <person name="Yeh C.M."/>
            <person name="Luo Y.B."/>
            <person name="Tsai W.C."/>
            <person name="Van de Peer Y."/>
            <person name="Liu Z.J."/>
        </authorList>
    </citation>
    <scope>NUCLEOTIDE SEQUENCE [LARGE SCALE GENOMIC DNA]</scope>
    <source>
        <tissue evidence="19">The whole plant</tissue>
    </source>
</reference>
<evidence type="ECO:0000256" key="7">
    <source>
        <dbReference type="ARBA" id="ARBA00022729"/>
    </source>
</evidence>
<evidence type="ECO:0000256" key="2">
    <source>
        <dbReference type="ARBA" id="ARBA00004609"/>
    </source>
</evidence>
<gene>
    <name evidence="19" type="ORF">MA16_Dca005230</name>
</gene>
<keyword evidence="20" id="KW-1185">Reference proteome</keyword>
<dbReference type="GO" id="GO:0005975">
    <property type="term" value="P:carbohydrate metabolic process"/>
    <property type="evidence" value="ECO:0007669"/>
    <property type="project" value="InterPro"/>
</dbReference>
<keyword evidence="13" id="KW-0449">Lipoprotein</keyword>
<dbReference type="Pfam" id="PF00332">
    <property type="entry name" value="Glyco_hydro_17"/>
    <property type="match status" value="1"/>
</dbReference>
<name>A0A2I0VLL8_9ASPA</name>
<dbReference type="GO" id="GO:0042973">
    <property type="term" value="F:glucan endo-1,3-beta-D-glucosidase activity"/>
    <property type="evidence" value="ECO:0007669"/>
    <property type="project" value="UniProtKB-EC"/>
</dbReference>
<evidence type="ECO:0000256" key="5">
    <source>
        <dbReference type="ARBA" id="ARBA00022475"/>
    </source>
</evidence>
<evidence type="ECO:0000256" key="8">
    <source>
        <dbReference type="ARBA" id="ARBA00022801"/>
    </source>
</evidence>
<dbReference type="InterPro" id="IPR017853">
    <property type="entry name" value="GH"/>
</dbReference>
<evidence type="ECO:0000256" key="17">
    <source>
        <dbReference type="SAM" id="SignalP"/>
    </source>
</evidence>
<sequence>MPRRSIFLCFSTILVAILAATAAGIGVNWGSQTSHPLNPNIAVKLLKDNGISKVKLFDADPWTLSSLTNTGIDVMIGIPNDQLSTMGKDYEIAKNWVKQNITHYLHDRGLKISYVVVGNEPFLTSYEGEFLNSTFPALKNIQKALDEAGVGDRIKAVVPHNADVYDSASGAPSGGAFRADIRNLMTQIALFLQSHDAPFVVNIYPFLSLNENSHFPINFAFFDGGGKPITDGGRQYTNVFDANFDTLVFALKRIGINDMKIIVGEVGWPTDGAKSADAANAKRFYDGFLKRMASNKGTPMRPGPLEVYLFSLIDENMKSIVPGNFERHWGLFTYDGKPKFAMDFSGKGKDAMLVGAKGVEYQQSQWCVLKPEAKNLGLLAGNMDYACSLADCTPLAYGGSCNHLGDWMGNASYAFNIYFQMQDQDVRACDFQGLAMITTKNPSRNGCLFPVEIVSAGERTAVGFVVAAATVVVAVSLMRL</sequence>
<evidence type="ECO:0000256" key="9">
    <source>
        <dbReference type="ARBA" id="ARBA00022821"/>
    </source>
</evidence>
<dbReference type="InterPro" id="IPR044965">
    <property type="entry name" value="Glyco_hydro_17_plant"/>
</dbReference>
<keyword evidence="12" id="KW-0325">Glycoprotein</keyword>
<evidence type="ECO:0000256" key="10">
    <source>
        <dbReference type="ARBA" id="ARBA00023136"/>
    </source>
</evidence>
<keyword evidence="6" id="KW-0336">GPI-anchor</keyword>
<keyword evidence="7 17" id="KW-0732">Signal</keyword>
<dbReference type="GO" id="GO:0005886">
    <property type="term" value="C:plasma membrane"/>
    <property type="evidence" value="ECO:0007669"/>
    <property type="project" value="UniProtKB-SubCell"/>
</dbReference>
<evidence type="ECO:0000259" key="18">
    <source>
        <dbReference type="SMART" id="SM00768"/>
    </source>
</evidence>
<dbReference type="PROSITE" id="PS00587">
    <property type="entry name" value="GLYCOSYL_HYDROL_F17"/>
    <property type="match status" value="1"/>
</dbReference>
<comment type="subcellular location">
    <subcellularLocation>
        <location evidence="2">Cell membrane</location>
        <topology evidence="2">Lipid-anchor</topology>
        <topology evidence="2">GPI-anchor</topology>
    </subcellularLocation>
</comment>
<evidence type="ECO:0000256" key="12">
    <source>
        <dbReference type="ARBA" id="ARBA00023180"/>
    </source>
</evidence>
<evidence type="ECO:0000256" key="15">
    <source>
        <dbReference type="RuleBase" id="RU004335"/>
    </source>
</evidence>
<feature type="chain" id="PRO_5014154328" description="glucan endo-1,3-beta-D-glucosidase" evidence="17">
    <location>
        <begin position="23"/>
        <end position="480"/>
    </location>
</feature>
<dbReference type="InterPro" id="IPR012946">
    <property type="entry name" value="X8"/>
</dbReference>
<dbReference type="Gene3D" id="3.20.20.80">
    <property type="entry name" value="Glycosidases"/>
    <property type="match status" value="1"/>
</dbReference>
<dbReference type="FunFam" id="1.20.58.1040:FF:000002">
    <property type="entry name" value="Glucan endo-1,3-beta-glucosidase 8"/>
    <property type="match status" value="1"/>
</dbReference>
<dbReference type="PANTHER" id="PTHR32227">
    <property type="entry name" value="GLUCAN ENDO-1,3-BETA-GLUCOSIDASE BG1-RELATED-RELATED"/>
    <property type="match status" value="1"/>
</dbReference>
<accession>A0A2I0VLL8</accession>
<evidence type="ECO:0000256" key="11">
    <source>
        <dbReference type="ARBA" id="ARBA00023157"/>
    </source>
</evidence>
<organism evidence="19 20">
    <name type="scientific">Dendrobium catenatum</name>
    <dbReference type="NCBI Taxonomy" id="906689"/>
    <lineage>
        <taxon>Eukaryota</taxon>
        <taxon>Viridiplantae</taxon>
        <taxon>Streptophyta</taxon>
        <taxon>Embryophyta</taxon>
        <taxon>Tracheophyta</taxon>
        <taxon>Spermatophyta</taxon>
        <taxon>Magnoliopsida</taxon>
        <taxon>Liliopsida</taxon>
        <taxon>Asparagales</taxon>
        <taxon>Orchidaceae</taxon>
        <taxon>Epidendroideae</taxon>
        <taxon>Malaxideae</taxon>
        <taxon>Dendrobiinae</taxon>
        <taxon>Dendrobium</taxon>
    </lineage>
</organism>
<evidence type="ECO:0000256" key="1">
    <source>
        <dbReference type="ARBA" id="ARBA00000382"/>
    </source>
</evidence>
<dbReference type="STRING" id="906689.A0A2I0VLL8"/>
<dbReference type="EC" id="3.2.1.39" evidence="4"/>